<dbReference type="Gene3D" id="3.30.70.120">
    <property type="match status" value="1"/>
</dbReference>
<accession>A0AAU7DWE6</accession>
<dbReference type="GO" id="GO:0030234">
    <property type="term" value="F:enzyme regulator activity"/>
    <property type="evidence" value="ECO:0007669"/>
    <property type="project" value="InterPro"/>
</dbReference>
<dbReference type="GO" id="GO:0006808">
    <property type="term" value="P:regulation of nitrogen utilization"/>
    <property type="evidence" value="ECO:0007669"/>
    <property type="project" value="InterPro"/>
</dbReference>
<dbReference type="PANTHER" id="PTHR30115">
    <property type="entry name" value="NITROGEN REGULATORY PROTEIN P-II"/>
    <property type="match status" value="1"/>
</dbReference>
<evidence type="ECO:0000313" key="1">
    <source>
        <dbReference type="EMBL" id="XBH22477.1"/>
    </source>
</evidence>
<dbReference type="SUPFAM" id="SSF54913">
    <property type="entry name" value="GlnB-like"/>
    <property type="match status" value="1"/>
</dbReference>
<sequence>MKLITAVIQPHRLEAVKSALKENGVRGMTVTQASGYGRQLGHTEVYRGAQFTVDLVAKIRLEILIADGEEEMVTAAIVAAAYTGNVGDGKVWSMPVGNVTRVRTGEQGPVAL</sequence>
<dbReference type="PANTHER" id="PTHR30115:SF11">
    <property type="entry name" value="NITROGEN REGULATORY PROTEIN P-II HOMOLOG"/>
    <property type="match status" value="1"/>
</dbReference>
<proteinExistence type="predicted"/>
<dbReference type="AlphaFoldDB" id="A0AAU7DWE6"/>
<gene>
    <name evidence="1" type="ORF">V5R04_04430</name>
</gene>
<dbReference type="PRINTS" id="PR00340">
    <property type="entry name" value="PIIGLNB"/>
</dbReference>
<name>A0AAU7DWE6_9MICO</name>
<dbReference type="InterPro" id="IPR011322">
    <property type="entry name" value="N-reg_PII-like_a/b"/>
</dbReference>
<dbReference type="InterPro" id="IPR015867">
    <property type="entry name" value="N-reg_PII/ATP_PRibTrfase_C"/>
</dbReference>
<protein>
    <submittedName>
        <fullName evidence="1">P-II family nitrogen regulator</fullName>
    </submittedName>
</protein>
<organism evidence="1">
    <name type="scientific">Jonesiaceae bacterium BS-20</name>
    <dbReference type="NCBI Taxonomy" id="3120821"/>
    <lineage>
        <taxon>Bacteria</taxon>
        <taxon>Bacillati</taxon>
        <taxon>Actinomycetota</taxon>
        <taxon>Actinomycetes</taxon>
        <taxon>Micrococcales</taxon>
        <taxon>Jonesiaceae</taxon>
    </lineage>
</organism>
<dbReference type="GO" id="GO:0005524">
    <property type="term" value="F:ATP binding"/>
    <property type="evidence" value="ECO:0007669"/>
    <property type="project" value="TreeGrafter"/>
</dbReference>
<dbReference type="Pfam" id="PF00543">
    <property type="entry name" value="P-II"/>
    <property type="match status" value="1"/>
</dbReference>
<dbReference type="SMART" id="SM00938">
    <property type="entry name" value="P-II"/>
    <property type="match status" value="1"/>
</dbReference>
<dbReference type="PROSITE" id="PS51343">
    <property type="entry name" value="PII_GLNB_DOM"/>
    <property type="match status" value="1"/>
</dbReference>
<dbReference type="InterPro" id="IPR002187">
    <property type="entry name" value="N-reg_PII"/>
</dbReference>
<reference evidence="1" key="1">
    <citation type="submission" date="2024-02" db="EMBL/GenBank/DDBJ databases">
        <title>Tomenella chthoni gen. nov. sp. nov., a member of the family Jonesiaceae isolated from bat guano.</title>
        <authorList>
            <person name="Miller S.L."/>
            <person name="King J."/>
            <person name="Sankaranarayanan K."/>
            <person name="Lawson P.A."/>
        </authorList>
    </citation>
    <scope>NUCLEOTIDE SEQUENCE</scope>
    <source>
        <strain evidence="1">BS-20</strain>
    </source>
</reference>
<dbReference type="EMBL" id="CP146203">
    <property type="protein sequence ID" value="XBH22477.1"/>
    <property type="molecule type" value="Genomic_DNA"/>
</dbReference>
<dbReference type="GO" id="GO:0005829">
    <property type="term" value="C:cytosol"/>
    <property type="evidence" value="ECO:0007669"/>
    <property type="project" value="TreeGrafter"/>
</dbReference>